<proteinExistence type="predicted"/>
<dbReference type="GO" id="GO:0000122">
    <property type="term" value="P:negative regulation of transcription by RNA polymerase II"/>
    <property type="evidence" value="ECO:0007669"/>
    <property type="project" value="TreeGrafter"/>
</dbReference>
<dbReference type="FunFam" id="1.10.10.1200:FF:000007">
    <property type="entry name" value="Melanoma-associated antigen C2"/>
    <property type="match status" value="2"/>
</dbReference>
<dbReference type="eggNOG" id="KOG4562">
    <property type="taxonomic scope" value="Eukaryota"/>
</dbReference>
<organism evidence="3 4">
    <name type="scientific">Chlorocebus sabaeus</name>
    <name type="common">Green monkey</name>
    <name type="synonym">Simia sabaea</name>
    <dbReference type="NCBI Taxonomy" id="60711"/>
    <lineage>
        <taxon>Eukaryota</taxon>
        <taxon>Metazoa</taxon>
        <taxon>Chordata</taxon>
        <taxon>Craniata</taxon>
        <taxon>Vertebrata</taxon>
        <taxon>Euteleostomi</taxon>
        <taxon>Mammalia</taxon>
        <taxon>Eutheria</taxon>
        <taxon>Euarchontoglires</taxon>
        <taxon>Primates</taxon>
        <taxon>Haplorrhini</taxon>
        <taxon>Catarrhini</taxon>
        <taxon>Cercopithecidae</taxon>
        <taxon>Cercopithecinae</taxon>
        <taxon>Chlorocebus</taxon>
    </lineage>
</organism>
<dbReference type="SMART" id="SM01373">
    <property type="entry name" value="MAGE"/>
    <property type="match status" value="2"/>
</dbReference>
<name>A0A0D9R4P4_CHLSB</name>
<dbReference type="PANTHER" id="PTHR11736">
    <property type="entry name" value="MELANOMA-ASSOCIATED ANTIGEN MAGE ANTIGEN"/>
    <property type="match status" value="1"/>
</dbReference>
<dbReference type="EMBL" id="AQIB01130508">
    <property type="status" value="NOT_ANNOTATED_CDS"/>
    <property type="molecule type" value="Genomic_DNA"/>
</dbReference>
<dbReference type="Proteomes" id="UP000029965">
    <property type="component" value="Chromosome X"/>
</dbReference>
<dbReference type="InterPro" id="IPR002190">
    <property type="entry name" value="MHD_dom"/>
</dbReference>
<feature type="compositionally biased region" description="Pro residues" evidence="1">
    <location>
        <begin position="304"/>
        <end position="317"/>
    </location>
</feature>
<dbReference type="OMA" id="CEVKYLE"/>
<dbReference type="EMBL" id="AQIB01130509">
    <property type="status" value="NOT_ANNOTATED_CDS"/>
    <property type="molecule type" value="Genomic_DNA"/>
</dbReference>
<dbReference type="Pfam" id="PF01454">
    <property type="entry name" value="MAGE"/>
    <property type="match status" value="1"/>
</dbReference>
<feature type="compositionally biased region" description="Low complexity" evidence="1">
    <location>
        <begin position="318"/>
        <end position="330"/>
    </location>
</feature>
<dbReference type="PROSITE" id="PS50838">
    <property type="entry name" value="MAGE"/>
    <property type="match status" value="2"/>
</dbReference>
<evidence type="ECO:0000313" key="4">
    <source>
        <dbReference type="Proteomes" id="UP000029965"/>
    </source>
</evidence>
<feature type="domain" description="MAGE" evidence="2">
    <location>
        <begin position="358"/>
        <end position="485"/>
    </location>
</feature>
<sequence length="537" mass="59588">QLWRSPSGSPHLQLSDFHFGSQLEGRLSLRRASSVKQRELSQGWPLNKKRTLSKDSDLPTRRGGAGCTLPLPAVSPGKRWGENSESLIESEPLFTYTLDEKVDELVRFLLLRYQAKQPVTKAEMVTNVINRYTGYFPMIFRKAREFIEILFGISLREVDPEDSYVFVNTLALSCEGSVSDEQGMPQNHLLFLVLSIIFMKGTCASEEVIWDVLSGIGLWSSPAGFLDVLSQLAPWESEGPEALCEEARLSSAERSLRPGPSSSVGPRQENGCRGLRGPHDRRSGPEEDEVHSAGMSSLLQSTPKSPPQGPSQCPPQNPLSSCSSPMNEESSSQKEEDASTCPGLPESEFFFTYTLGEKVAEFLLLKYQTKEPITESEMLTVVITKYQDYFPMILEKAGEFIKLLFGLALIEVGPDHFYVFANTVDLTGEGSDDKGRSKNCLLILILSMIFIKGSCASEEVIWEVLKAIGVYESTKQKVLEFLAKLNNSIPISFPSWYKNALKDVEERAQAIISTADDATAMPSASFSFMSSNFSYPE</sequence>
<dbReference type="InterPro" id="IPR041899">
    <property type="entry name" value="MAGE_WH2"/>
</dbReference>
<dbReference type="Gene3D" id="1.10.10.1200">
    <property type="entry name" value="MAGE homology domain, winged helix WH1 motif"/>
    <property type="match status" value="2"/>
</dbReference>
<protein>
    <recommendedName>
        <fullName evidence="2">MAGE domain-containing protein</fullName>
    </recommendedName>
</protein>
<dbReference type="InterPro" id="IPR041898">
    <property type="entry name" value="MAGE_WH1"/>
</dbReference>
<dbReference type="Ensembl" id="ENSCSAT00000005360.1">
    <property type="protein sequence ID" value="ENSCSAP00000003583.1"/>
    <property type="gene ID" value="ENSCSAG00000007320.1"/>
</dbReference>
<reference evidence="3" key="3">
    <citation type="submission" date="2025-09" db="UniProtKB">
        <authorList>
            <consortium name="Ensembl"/>
        </authorList>
    </citation>
    <scope>IDENTIFICATION</scope>
</reference>
<feature type="domain" description="MAGE" evidence="2">
    <location>
        <begin position="98"/>
        <end position="218"/>
    </location>
</feature>
<accession>A0A0D9R4P4</accession>
<evidence type="ECO:0000259" key="2">
    <source>
        <dbReference type="PROSITE" id="PS50838"/>
    </source>
</evidence>
<dbReference type="AlphaFoldDB" id="A0A0D9R4P4"/>
<reference evidence="3" key="2">
    <citation type="submission" date="2025-08" db="UniProtKB">
        <authorList>
            <consortium name="Ensembl"/>
        </authorList>
    </citation>
    <scope>IDENTIFICATION</scope>
</reference>
<dbReference type="EMBL" id="AQIB01130510">
    <property type="status" value="NOT_ANNOTATED_CDS"/>
    <property type="molecule type" value="Genomic_DNA"/>
</dbReference>
<feature type="region of interest" description="Disordered" evidence="1">
    <location>
        <begin position="243"/>
        <end position="341"/>
    </location>
</feature>
<dbReference type="Gene3D" id="1.10.10.1210">
    <property type="entry name" value="MAGE homology domain, winged helix WH2 motif"/>
    <property type="match status" value="2"/>
</dbReference>
<reference evidence="3 4" key="1">
    <citation type="submission" date="2014-03" db="EMBL/GenBank/DDBJ databases">
        <authorList>
            <person name="Warren W."/>
            <person name="Wilson R.K."/>
        </authorList>
    </citation>
    <scope>NUCLEOTIDE SEQUENCE</scope>
</reference>
<dbReference type="EMBL" id="AQIB01130512">
    <property type="status" value="NOT_ANNOTATED_CDS"/>
    <property type="molecule type" value="Genomic_DNA"/>
</dbReference>
<dbReference type="STRING" id="60711.ENSCSAP00000003583"/>
<dbReference type="EMBL" id="AQIB01130511">
    <property type="status" value="NOT_ANNOTATED_CDS"/>
    <property type="molecule type" value="Genomic_DNA"/>
</dbReference>
<evidence type="ECO:0000256" key="1">
    <source>
        <dbReference type="SAM" id="MobiDB-lite"/>
    </source>
</evidence>
<dbReference type="GeneTree" id="ENSGT00940000164981"/>
<keyword evidence="4" id="KW-1185">Reference proteome</keyword>
<dbReference type="GO" id="GO:0005634">
    <property type="term" value="C:nucleus"/>
    <property type="evidence" value="ECO:0007669"/>
    <property type="project" value="TreeGrafter"/>
</dbReference>
<dbReference type="InterPro" id="IPR037445">
    <property type="entry name" value="MAGE"/>
</dbReference>
<dbReference type="PANTHER" id="PTHR11736:SF17">
    <property type="entry name" value="MELANOMA-ASSOCIATED ANTIGEN C1"/>
    <property type="match status" value="1"/>
</dbReference>
<evidence type="ECO:0000313" key="3">
    <source>
        <dbReference type="Ensembl" id="ENSCSAP00000003583.1"/>
    </source>
</evidence>